<dbReference type="Gene3D" id="3.40.50.300">
    <property type="entry name" value="P-loop containing nucleotide triphosphate hydrolases"/>
    <property type="match status" value="1"/>
</dbReference>
<name>A0AAV5BWN7_ELECO</name>
<proteinExistence type="predicted"/>
<protein>
    <submittedName>
        <fullName evidence="2">Uncharacterized protein</fullName>
    </submittedName>
</protein>
<feature type="region of interest" description="Disordered" evidence="1">
    <location>
        <begin position="55"/>
        <end position="78"/>
    </location>
</feature>
<dbReference type="AlphaFoldDB" id="A0AAV5BWN7"/>
<dbReference type="InterPro" id="IPR027417">
    <property type="entry name" value="P-loop_NTPase"/>
</dbReference>
<evidence type="ECO:0000313" key="2">
    <source>
        <dbReference type="EMBL" id="GJM89988.1"/>
    </source>
</evidence>
<dbReference type="InterPro" id="IPR038718">
    <property type="entry name" value="SNF2-like_sf"/>
</dbReference>
<keyword evidence="3" id="KW-1185">Reference proteome</keyword>
<feature type="region of interest" description="Disordered" evidence="1">
    <location>
        <begin position="124"/>
        <end position="143"/>
    </location>
</feature>
<organism evidence="2 3">
    <name type="scientific">Eleusine coracana subsp. coracana</name>
    <dbReference type="NCBI Taxonomy" id="191504"/>
    <lineage>
        <taxon>Eukaryota</taxon>
        <taxon>Viridiplantae</taxon>
        <taxon>Streptophyta</taxon>
        <taxon>Embryophyta</taxon>
        <taxon>Tracheophyta</taxon>
        <taxon>Spermatophyta</taxon>
        <taxon>Magnoliopsida</taxon>
        <taxon>Liliopsida</taxon>
        <taxon>Poales</taxon>
        <taxon>Poaceae</taxon>
        <taxon>PACMAD clade</taxon>
        <taxon>Chloridoideae</taxon>
        <taxon>Cynodonteae</taxon>
        <taxon>Eleusininae</taxon>
        <taxon>Eleusine</taxon>
    </lineage>
</organism>
<reference evidence="2" key="2">
    <citation type="submission" date="2021-12" db="EMBL/GenBank/DDBJ databases">
        <title>Resequencing data analysis of finger millet.</title>
        <authorList>
            <person name="Hatakeyama M."/>
            <person name="Aluri S."/>
            <person name="Balachadran M.T."/>
            <person name="Sivarajan S.R."/>
            <person name="Poveda L."/>
            <person name="Shimizu-Inatsugi R."/>
            <person name="Schlapbach R."/>
            <person name="Sreeman S.M."/>
            <person name="Shimizu K.K."/>
        </authorList>
    </citation>
    <scope>NUCLEOTIDE SEQUENCE</scope>
</reference>
<gene>
    <name evidence="2" type="primary">ga06222</name>
    <name evidence="2" type="ORF">PR202_ga06222</name>
</gene>
<sequence length="419" mass="45972">MSHGSSSASAYLAGARGFAPQPALWASLCWHARRRYPRPQRIAVATRVPGGEGCGARRGCDDGGGGGSDAPPPDLNRAWGRRRDEAVSDPIVAENRKEAEAILLARARRGRTSFEILRKVGGTDMGRKRRGKETRPAEEGGGAVKIKINKASRRIGEEERKGGPSVEFRPPSFSCFPASRRRGKKPSSKTPLTPTAAHARRPIAPNPSLAVSAAAIRSAPSAVFASPKIFFSMNHATHTETQNGEYFRKIIGSRSSWKRPKGKRKPKHELVHGKEDNHFYYKNLVAFLSSEEEDNGDCVDDNNALAILKEKFACQIAYERKRDSSIFLEYWVPTYLSKVQLQLYSSILLANSSVLQSQVAIDGVGALGDIIECLWKCCDHPFLVEECPHNSLVNIDNEAESTDSTMRASSKLTASRENA</sequence>
<feature type="region of interest" description="Disordered" evidence="1">
    <location>
        <begin position="151"/>
        <end position="200"/>
    </location>
</feature>
<dbReference type="Gene3D" id="3.40.50.10810">
    <property type="entry name" value="Tandem AAA-ATPase domain"/>
    <property type="match status" value="1"/>
</dbReference>
<feature type="compositionally biased region" description="Gly residues" evidence="1">
    <location>
        <begin position="55"/>
        <end position="68"/>
    </location>
</feature>
<comment type="caution">
    <text evidence="2">The sequence shown here is derived from an EMBL/GenBank/DDBJ whole genome shotgun (WGS) entry which is preliminary data.</text>
</comment>
<evidence type="ECO:0000313" key="3">
    <source>
        <dbReference type="Proteomes" id="UP001054889"/>
    </source>
</evidence>
<dbReference type="EMBL" id="BQKI01000003">
    <property type="protein sequence ID" value="GJM89988.1"/>
    <property type="molecule type" value="Genomic_DNA"/>
</dbReference>
<evidence type="ECO:0000256" key="1">
    <source>
        <dbReference type="SAM" id="MobiDB-lite"/>
    </source>
</evidence>
<reference evidence="2" key="1">
    <citation type="journal article" date="2018" name="DNA Res.">
        <title>Multiple hybrid de novo genome assembly of finger millet, an orphan allotetraploid crop.</title>
        <authorList>
            <person name="Hatakeyama M."/>
            <person name="Aluri S."/>
            <person name="Balachadran M.T."/>
            <person name="Sivarajan S.R."/>
            <person name="Patrignani A."/>
            <person name="Gruter S."/>
            <person name="Poveda L."/>
            <person name="Shimizu-Inatsugi R."/>
            <person name="Baeten J."/>
            <person name="Francoijs K.J."/>
            <person name="Nataraja K.N."/>
            <person name="Reddy Y.A.N."/>
            <person name="Phadnis S."/>
            <person name="Ravikumar R.L."/>
            <person name="Schlapbach R."/>
            <person name="Sreeman S.M."/>
            <person name="Shimizu K.K."/>
        </authorList>
    </citation>
    <scope>NUCLEOTIDE SEQUENCE</scope>
</reference>
<dbReference type="Proteomes" id="UP001054889">
    <property type="component" value="Unassembled WGS sequence"/>
</dbReference>
<accession>A0AAV5BWN7</accession>